<evidence type="ECO:0000256" key="5">
    <source>
        <dbReference type="ARBA" id="ARBA00023244"/>
    </source>
</evidence>
<reference evidence="10 11" key="1">
    <citation type="submission" date="2019-09" db="EMBL/GenBank/DDBJ databases">
        <title>Phylogeny of genus Pseudoclavibacter and closely related genus.</title>
        <authorList>
            <person name="Li Y."/>
        </authorList>
    </citation>
    <scope>NUCLEOTIDE SEQUENCE [LARGE SCALE GENOMIC DNA]</scope>
    <source>
        <strain evidence="10 11">EGI 60007</strain>
    </source>
</reference>
<dbReference type="GO" id="GO:0005737">
    <property type="term" value="C:cytoplasm"/>
    <property type="evidence" value="ECO:0007669"/>
    <property type="project" value="UniProtKB-UniRule"/>
</dbReference>
<dbReference type="Gene3D" id="3.40.190.10">
    <property type="entry name" value="Periplasmic binding protein-like II"/>
    <property type="match status" value="2"/>
</dbReference>
<protein>
    <recommendedName>
        <fullName evidence="7">Porphobilinogen deaminase</fullName>
        <shortName evidence="7">PBG</shortName>
        <ecNumber evidence="7">2.5.1.61</ecNumber>
    </recommendedName>
    <alternativeName>
        <fullName evidence="7">Hydroxymethylbilane synthase</fullName>
        <shortName evidence="7">HMBS</shortName>
    </alternativeName>
    <alternativeName>
        <fullName evidence="7">Pre-uroporphyrinogen synthase</fullName>
    </alternativeName>
</protein>
<comment type="function">
    <text evidence="1 7">Tetrapolymerization of the monopyrrole PBG into the hydroxymethylbilane pre-uroporphyrinogen in several discrete steps.</text>
</comment>
<name>A0A6H9WLW9_9MICO</name>
<dbReference type="PIRSF" id="PIRSF001438">
    <property type="entry name" value="4pyrrol_synth_OHMeBilane_synth"/>
    <property type="match status" value="1"/>
</dbReference>
<evidence type="ECO:0000256" key="1">
    <source>
        <dbReference type="ARBA" id="ARBA00002869"/>
    </source>
</evidence>
<dbReference type="InterPro" id="IPR022418">
    <property type="entry name" value="Porphobilinogen_deaminase_C"/>
</dbReference>
<comment type="catalytic activity">
    <reaction evidence="6 7">
        <text>4 porphobilinogen + H2O = hydroxymethylbilane + 4 NH4(+)</text>
        <dbReference type="Rhea" id="RHEA:13185"/>
        <dbReference type="ChEBI" id="CHEBI:15377"/>
        <dbReference type="ChEBI" id="CHEBI:28938"/>
        <dbReference type="ChEBI" id="CHEBI:57845"/>
        <dbReference type="ChEBI" id="CHEBI:58126"/>
        <dbReference type="EC" id="2.5.1.61"/>
    </reaction>
</comment>
<dbReference type="NCBIfam" id="TIGR00212">
    <property type="entry name" value="hemC"/>
    <property type="match status" value="1"/>
</dbReference>
<feature type="domain" description="Porphobilinogen deaminase N-terminal" evidence="8">
    <location>
        <begin position="27"/>
        <end position="231"/>
    </location>
</feature>
<dbReference type="AlphaFoldDB" id="A0A6H9WLW9"/>
<dbReference type="HAMAP" id="MF_00260">
    <property type="entry name" value="Porphobil_deam"/>
    <property type="match status" value="1"/>
</dbReference>
<evidence type="ECO:0000259" key="9">
    <source>
        <dbReference type="Pfam" id="PF03900"/>
    </source>
</evidence>
<dbReference type="EMBL" id="WBJY01000001">
    <property type="protein sequence ID" value="KAB1648801.1"/>
    <property type="molecule type" value="Genomic_DNA"/>
</dbReference>
<evidence type="ECO:0000256" key="6">
    <source>
        <dbReference type="ARBA" id="ARBA00048169"/>
    </source>
</evidence>
<organism evidence="10 11">
    <name type="scientific">Pseudoclavibacter endophyticus</name>
    <dbReference type="NCBI Taxonomy" id="1778590"/>
    <lineage>
        <taxon>Bacteria</taxon>
        <taxon>Bacillati</taxon>
        <taxon>Actinomycetota</taxon>
        <taxon>Actinomycetes</taxon>
        <taxon>Micrococcales</taxon>
        <taxon>Microbacteriaceae</taxon>
        <taxon>Pseudoclavibacter</taxon>
    </lineage>
</organism>
<keyword evidence="4 7" id="KW-0808">Transferase</keyword>
<comment type="similarity">
    <text evidence="2 7">Belongs to the HMBS family.</text>
</comment>
<dbReference type="Pfam" id="PF03900">
    <property type="entry name" value="Porphobil_deamC"/>
    <property type="match status" value="1"/>
</dbReference>
<comment type="caution">
    <text evidence="10">The sequence shown here is derived from an EMBL/GenBank/DDBJ whole genome shotgun (WGS) entry which is preliminary data.</text>
</comment>
<comment type="subunit">
    <text evidence="3 7">Monomer.</text>
</comment>
<dbReference type="OrthoDB" id="9810298at2"/>
<evidence type="ECO:0000256" key="7">
    <source>
        <dbReference type="HAMAP-Rule" id="MF_00260"/>
    </source>
</evidence>
<feature type="modified residue" description="S-(dipyrrolylmethanemethyl)cysteine" evidence="7">
    <location>
        <position position="262"/>
    </location>
</feature>
<keyword evidence="5 7" id="KW-0627">Porphyrin biosynthesis</keyword>
<dbReference type="PROSITE" id="PS00533">
    <property type="entry name" value="PORPHOBILINOGEN_DEAM"/>
    <property type="match status" value="1"/>
</dbReference>
<dbReference type="PANTHER" id="PTHR11557:SF0">
    <property type="entry name" value="PORPHOBILINOGEN DEAMINASE"/>
    <property type="match status" value="1"/>
</dbReference>
<feature type="domain" description="Porphobilinogen deaminase C-terminal" evidence="9">
    <location>
        <begin position="247"/>
        <end position="321"/>
    </location>
</feature>
<proteinExistence type="inferred from homology"/>
<keyword evidence="11" id="KW-1185">Reference proteome</keyword>
<evidence type="ECO:0000256" key="4">
    <source>
        <dbReference type="ARBA" id="ARBA00022679"/>
    </source>
</evidence>
<dbReference type="Pfam" id="PF01379">
    <property type="entry name" value="Porphobil_deam"/>
    <property type="match status" value="1"/>
</dbReference>
<dbReference type="Gene3D" id="3.30.160.40">
    <property type="entry name" value="Porphobilinogen deaminase, C-terminal domain"/>
    <property type="match status" value="1"/>
</dbReference>
<comment type="miscellaneous">
    <text evidence="7">The porphobilinogen subunits are added to the dipyrromethane group.</text>
</comment>
<dbReference type="GO" id="GO:0004418">
    <property type="term" value="F:hydroxymethylbilane synthase activity"/>
    <property type="evidence" value="ECO:0007669"/>
    <property type="project" value="UniProtKB-UniRule"/>
</dbReference>
<dbReference type="InterPro" id="IPR022417">
    <property type="entry name" value="Porphobilin_deaminase_N"/>
</dbReference>
<dbReference type="PRINTS" id="PR00151">
    <property type="entry name" value="PORPHBDMNASE"/>
</dbReference>
<dbReference type="GO" id="GO:0006782">
    <property type="term" value="P:protoporphyrinogen IX biosynthetic process"/>
    <property type="evidence" value="ECO:0007669"/>
    <property type="project" value="UniProtKB-UniRule"/>
</dbReference>
<sequence>MLRERPSRVQTGHGGAATVSAGANVSIRIGTRGSALAVAQTSTVADRLGDLAGRDTELVRVTTHGDVSRASLSSLGGTGVFAAELRSTLLEGGCDVAVHSLKDLPTAPAGGLEIAAYPPREDARDALCSAGGGAGSRLSELPAGAKVGTGSPRRAAQLRVRRPDLDVRDIRGNIETRLRFVTDGELDAVVLACAGLDRLGLAGVITERFELDEWPTAPGQGCLAVEVRAGEAIAGVADLDDPATRAAVTAERLVLAALEAGCAAPVGATARLANGELRCSASVYAVDGSNVLTASASRSVDGENAALAAAVTLASEVSEALLAQGAADLVASA</sequence>
<evidence type="ECO:0000259" key="8">
    <source>
        <dbReference type="Pfam" id="PF01379"/>
    </source>
</evidence>
<evidence type="ECO:0000256" key="3">
    <source>
        <dbReference type="ARBA" id="ARBA00011245"/>
    </source>
</evidence>
<dbReference type="InterPro" id="IPR000860">
    <property type="entry name" value="HemC"/>
</dbReference>
<accession>A0A6H9WLW9</accession>
<dbReference type="FunFam" id="3.40.190.10:FF:000005">
    <property type="entry name" value="Porphobilinogen deaminase"/>
    <property type="match status" value="1"/>
</dbReference>
<evidence type="ECO:0000313" key="10">
    <source>
        <dbReference type="EMBL" id="KAB1648801.1"/>
    </source>
</evidence>
<dbReference type="SUPFAM" id="SSF53850">
    <property type="entry name" value="Periplasmic binding protein-like II"/>
    <property type="match status" value="1"/>
</dbReference>
<evidence type="ECO:0000256" key="2">
    <source>
        <dbReference type="ARBA" id="ARBA00005638"/>
    </source>
</evidence>
<dbReference type="Proteomes" id="UP000431744">
    <property type="component" value="Unassembled WGS sequence"/>
</dbReference>
<dbReference type="InterPro" id="IPR022419">
    <property type="entry name" value="Porphobilin_deaminase_cofac_BS"/>
</dbReference>
<gene>
    <name evidence="7 10" type="primary">hemC</name>
    <name evidence="10" type="ORF">F8O04_00390</name>
</gene>
<dbReference type="SUPFAM" id="SSF54782">
    <property type="entry name" value="Porphobilinogen deaminase (hydroxymethylbilane synthase), C-terminal domain"/>
    <property type="match status" value="1"/>
</dbReference>
<dbReference type="PANTHER" id="PTHR11557">
    <property type="entry name" value="PORPHOBILINOGEN DEAMINASE"/>
    <property type="match status" value="1"/>
</dbReference>
<dbReference type="InterPro" id="IPR036803">
    <property type="entry name" value="Porphobilinogen_deaminase_C_sf"/>
</dbReference>
<dbReference type="EC" id="2.5.1.61" evidence="7"/>
<comment type="cofactor">
    <cofactor evidence="7">
        <name>dipyrromethane</name>
        <dbReference type="ChEBI" id="CHEBI:60342"/>
    </cofactor>
    <text evidence="7">Binds 1 dipyrromethane group covalently.</text>
</comment>
<evidence type="ECO:0000313" key="11">
    <source>
        <dbReference type="Proteomes" id="UP000431744"/>
    </source>
</evidence>